<evidence type="ECO:0000313" key="3">
    <source>
        <dbReference type="Proteomes" id="UP001652700"/>
    </source>
</evidence>
<dbReference type="InterPro" id="IPR018289">
    <property type="entry name" value="MULE_transposase_dom"/>
</dbReference>
<dbReference type="RefSeq" id="XP_050516483.1">
    <property type="nucleotide sequence ID" value="XM_050660526.1"/>
</dbReference>
<dbReference type="Pfam" id="PF10551">
    <property type="entry name" value="MULE"/>
    <property type="match status" value="1"/>
</dbReference>
<dbReference type="EnsemblMetazoa" id="XM_050660526.1">
    <property type="protein sequence ID" value="XP_050516483.1"/>
    <property type="gene ID" value="LOC126891348"/>
</dbReference>
<feature type="domain" description="MULE transposase" evidence="1">
    <location>
        <begin position="351"/>
        <end position="444"/>
    </location>
</feature>
<keyword evidence="3" id="KW-1185">Reference proteome</keyword>
<evidence type="ECO:0000313" key="2">
    <source>
        <dbReference type="EnsemblMetazoa" id="XP_050516483.1"/>
    </source>
</evidence>
<dbReference type="PANTHER" id="PTHR33977:SF1">
    <property type="entry name" value="ZINC ION BINDING PROTEIN"/>
    <property type="match status" value="1"/>
</dbReference>
<evidence type="ECO:0000259" key="1">
    <source>
        <dbReference type="Pfam" id="PF10551"/>
    </source>
</evidence>
<proteinExistence type="predicted"/>
<organism evidence="2 3">
    <name type="scientific">Diabrotica virgifera virgifera</name>
    <name type="common">western corn rootworm</name>
    <dbReference type="NCBI Taxonomy" id="50390"/>
    <lineage>
        <taxon>Eukaryota</taxon>
        <taxon>Metazoa</taxon>
        <taxon>Ecdysozoa</taxon>
        <taxon>Arthropoda</taxon>
        <taxon>Hexapoda</taxon>
        <taxon>Insecta</taxon>
        <taxon>Pterygota</taxon>
        <taxon>Neoptera</taxon>
        <taxon>Endopterygota</taxon>
        <taxon>Coleoptera</taxon>
        <taxon>Polyphaga</taxon>
        <taxon>Cucujiformia</taxon>
        <taxon>Chrysomeloidea</taxon>
        <taxon>Chrysomelidae</taxon>
        <taxon>Galerucinae</taxon>
        <taxon>Diabroticina</taxon>
        <taxon>Diabroticites</taxon>
        <taxon>Diabrotica</taxon>
    </lineage>
</organism>
<dbReference type="Proteomes" id="UP001652700">
    <property type="component" value="Unplaced"/>
</dbReference>
<dbReference type="GeneID" id="126891348"/>
<protein>
    <recommendedName>
        <fullName evidence="1">MULE transposase domain-containing protein</fullName>
    </recommendedName>
</protein>
<sequence length="559" mass="64312">MTNNSNIVTSFFDIVEAEGGKADELFDALKKALVDKNIPISNLVAFYSDITNVMAVSNIKTKFVFDDPIYELLSVIELRQAVVNKSLNPIGDRFPVLTGHIKLQELDNELQQHALLDYNIHKMESLPSTSKEKRWSRPLTEDELLDLLMKDDDSQILRLSDADDANSIADLNDVSSEFGDDIQDIEETIFDGLIQEQKSTERELTEGEDYQVVFYPTHIGHSRNIGRVPLPDRNRTELAGRLTEGVPIQRILEDIRNSADTSSIERLHLTEKKDLHNIKRDFRISYSTKLHENDAISVRLWVDSMKGTPYNPVLHFKEEGQQGSLNDKDFILIIMNAFQQEQLIQYGSDKICINGTHGLNNYDFQLYTIVVVDRYGSGIPVAFCFSNRSDSALFEFFFNKIKDKVGNIQTQTFMSDDAPAFYNAWRHIMGPAEHQLLCSWHVQRNFFQNLNKITGDNSKEKRSLVFKTLKVLQSETNEQKFSVGLKKFVDDLNSDPDTSSFGNYFSKYYVGRTQTWAYCYRKSLGINTNMYLEALHKKIKYTYLEGKQCRRLYFVVAFL</sequence>
<name>A0ABM5L220_DIAVI</name>
<accession>A0ABM5L220</accession>
<reference evidence="2" key="1">
    <citation type="submission" date="2025-05" db="UniProtKB">
        <authorList>
            <consortium name="EnsemblMetazoa"/>
        </authorList>
    </citation>
    <scope>IDENTIFICATION</scope>
</reference>
<dbReference type="PANTHER" id="PTHR33977">
    <property type="entry name" value="ZINC ION BINDING PROTEIN"/>
    <property type="match status" value="1"/>
</dbReference>